<comment type="caution">
    <text evidence="2">The sequence shown here is derived from an EMBL/GenBank/DDBJ whole genome shotgun (WGS) entry which is preliminary data.</text>
</comment>
<feature type="region of interest" description="Disordered" evidence="1">
    <location>
        <begin position="70"/>
        <end position="94"/>
    </location>
</feature>
<dbReference type="Pfam" id="PF13328">
    <property type="entry name" value="HD_4"/>
    <property type="match status" value="1"/>
</dbReference>
<evidence type="ECO:0008006" key="4">
    <source>
        <dbReference type="Google" id="ProtNLM"/>
    </source>
</evidence>
<evidence type="ECO:0000313" key="3">
    <source>
        <dbReference type="Proteomes" id="UP001185331"/>
    </source>
</evidence>
<dbReference type="RefSeq" id="WP_309852934.1">
    <property type="nucleotide sequence ID" value="NZ_JAVDQJ010000004.1"/>
</dbReference>
<reference evidence="2" key="1">
    <citation type="submission" date="2023-07" db="EMBL/GenBank/DDBJ databases">
        <title>Sorghum-associated microbial communities from plants grown in Nebraska, USA.</title>
        <authorList>
            <person name="Schachtman D."/>
        </authorList>
    </citation>
    <scope>NUCLEOTIDE SEQUENCE</scope>
    <source>
        <strain evidence="2">BE330</strain>
    </source>
</reference>
<dbReference type="EMBL" id="JAVDQK010000005">
    <property type="protein sequence ID" value="MDR6218584.1"/>
    <property type="molecule type" value="Genomic_DNA"/>
</dbReference>
<dbReference type="SUPFAM" id="SSF109604">
    <property type="entry name" value="HD-domain/PDEase-like"/>
    <property type="match status" value="1"/>
</dbReference>
<dbReference type="Proteomes" id="UP001185331">
    <property type="component" value="Unassembled WGS sequence"/>
</dbReference>
<proteinExistence type="predicted"/>
<evidence type="ECO:0000256" key="1">
    <source>
        <dbReference type="SAM" id="MobiDB-lite"/>
    </source>
</evidence>
<name>A0AAE4BMX5_9DEIO</name>
<gene>
    <name evidence="2" type="ORF">J2Y00_002181</name>
</gene>
<protein>
    <recommendedName>
        <fullName evidence="4">Phosphohydrolase</fullName>
    </recommendedName>
</protein>
<dbReference type="AlphaFoldDB" id="A0AAE4BMX5"/>
<sequence length="299" mass="33200">METVTYFLVGRVPVRSALTGAGRHTEALDLKTGEFRVSPQHYGLTRRDDTGLVQELSEAAFAAHVAAARREMRPSLEGPETAPSPPQAMSHPRITEESVEGMLRWLEQRGMTDAAAALRLAAQHHTGVRRGPQARPEITHQVQIMQLLRALAVPDGTLEKLLTVAALHDLIEDYPVDPDALRAPFGPDVSESVRLISRTVKARPEQGTLTKAAYFAPMDEHPRVAAVKAADRVVNQRDMVLAFKPARQLAYLDETRTFILPMLERAWTLSPAWRHPLTHLHDLLTLQEDLLRPALTAGR</sequence>
<accession>A0AAE4BMX5</accession>
<dbReference type="Gene3D" id="1.10.3210.10">
    <property type="entry name" value="Hypothetical protein af1432"/>
    <property type="match status" value="1"/>
</dbReference>
<organism evidence="2 3">
    <name type="scientific">Deinococcus soli</name>
    <name type="common">ex Cha et al. 2016</name>
    <dbReference type="NCBI Taxonomy" id="1309411"/>
    <lineage>
        <taxon>Bacteria</taxon>
        <taxon>Thermotogati</taxon>
        <taxon>Deinococcota</taxon>
        <taxon>Deinococci</taxon>
        <taxon>Deinococcales</taxon>
        <taxon>Deinococcaceae</taxon>
        <taxon>Deinococcus</taxon>
    </lineage>
</organism>
<evidence type="ECO:0000313" key="2">
    <source>
        <dbReference type="EMBL" id="MDR6218584.1"/>
    </source>
</evidence>